<feature type="domain" description="Inositol polyphosphate-related phosphatase" evidence="1">
    <location>
        <begin position="2"/>
        <end position="78"/>
    </location>
</feature>
<dbReference type="GO" id="GO:0004767">
    <property type="term" value="F:sphingomyelin phosphodiesterase activity"/>
    <property type="evidence" value="ECO:0007669"/>
    <property type="project" value="InterPro"/>
</dbReference>
<protein>
    <recommendedName>
        <fullName evidence="1">Inositol polyphosphate-related phosphatase domain-containing protein</fullName>
    </recommendedName>
</protein>
<accession>A0A382DK64</accession>
<reference evidence="2" key="1">
    <citation type="submission" date="2018-05" db="EMBL/GenBank/DDBJ databases">
        <authorList>
            <person name="Lanie J.A."/>
            <person name="Ng W.-L."/>
            <person name="Kazmierczak K.M."/>
            <person name="Andrzejewski T.M."/>
            <person name="Davidsen T.M."/>
            <person name="Wayne K.J."/>
            <person name="Tettelin H."/>
            <person name="Glass J.I."/>
            <person name="Rusch D."/>
            <person name="Podicherti R."/>
            <person name="Tsui H.-C.T."/>
            <person name="Winkler M.E."/>
        </authorList>
    </citation>
    <scope>NUCLEOTIDE SEQUENCE</scope>
</reference>
<dbReference type="InterPro" id="IPR038772">
    <property type="entry name" value="Sph/SMPD2-like"/>
</dbReference>
<proteinExistence type="predicted"/>
<organism evidence="2">
    <name type="scientific">marine metagenome</name>
    <dbReference type="NCBI Taxonomy" id="408172"/>
    <lineage>
        <taxon>unclassified sequences</taxon>
        <taxon>metagenomes</taxon>
        <taxon>ecological metagenomes</taxon>
    </lineage>
</organism>
<sequence>MNDCFASKGFQLARIETPLGKHFYVVNTHLDAGRNSSDRQARATQLQQIAAKMKQEASEEALIIVGDLNLRWNDPEDRALLEAFKKDLGLTDSIKGVQAEGGWPILDYVLYRNGSSTTFEVLEVGEDTVFQNEKGPLSDHPALFMKLLIN</sequence>
<evidence type="ECO:0000313" key="2">
    <source>
        <dbReference type="EMBL" id="SVB38798.1"/>
    </source>
</evidence>
<dbReference type="PANTHER" id="PTHR16320:SF23">
    <property type="entry name" value="SPHINGOMYELINASE C 1"/>
    <property type="match status" value="1"/>
</dbReference>
<dbReference type="PANTHER" id="PTHR16320">
    <property type="entry name" value="SPHINGOMYELINASE FAMILY MEMBER"/>
    <property type="match status" value="1"/>
</dbReference>
<evidence type="ECO:0000259" key="1">
    <source>
        <dbReference type="Pfam" id="PF22669"/>
    </source>
</evidence>
<dbReference type="EMBL" id="UINC01039797">
    <property type="protein sequence ID" value="SVB38798.1"/>
    <property type="molecule type" value="Genomic_DNA"/>
</dbReference>
<dbReference type="GO" id="GO:0046856">
    <property type="term" value="P:phosphatidylinositol dephosphorylation"/>
    <property type="evidence" value="ECO:0007669"/>
    <property type="project" value="InterPro"/>
</dbReference>
<name>A0A382DK64_9ZZZZ</name>
<dbReference type="Pfam" id="PF22669">
    <property type="entry name" value="Exo_endo_phos2"/>
    <property type="match status" value="1"/>
</dbReference>
<dbReference type="GO" id="GO:0016791">
    <property type="term" value="F:phosphatase activity"/>
    <property type="evidence" value="ECO:0007669"/>
    <property type="project" value="InterPro"/>
</dbReference>
<dbReference type="SUPFAM" id="SSF56219">
    <property type="entry name" value="DNase I-like"/>
    <property type="match status" value="1"/>
</dbReference>
<dbReference type="Gene3D" id="3.60.10.10">
    <property type="entry name" value="Endonuclease/exonuclease/phosphatase"/>
    <property type="match status" value="1"/>
</dbReference>
<dbReference type="InterPro" id="IPR000300">
    <property type="entry name" value="IPPc"/>
</dbReference>
<dbReference type="InterPro" id="IPR036691">
    <property type="entry name" value="Endo/exonu/phosph_ase_sf"/>
</dbReference>
<dbReference type="AlphaFoldDB" id="A0A382DK64"/>
<gene>
    <name evidence="2" type="ORF">METZ01_LOCUS191652</name>
</gene>